<evidence type="ECO:0000313" key="1">
    <source>
        <dbReference type="EMBL" id="EYR62521.1"/>
    </source>
</evidence>
<evidence type="ECO:0000313" key="2">
    <source>
        <dbReference type="Proteomes" id="UP000019753"/>
    </source>
</evidence>
<protein>
    <submittedName>
        <fullName evidence="1">Uncharacterized protein</fullName>
    </submittedName>
</protein>
<dbReference type="EMBL" id="AXCW01000223">
    <property type="protein sequence ID" value="EYR62521.1"/>
    <property type="molecule type" value="Genomic_DNA"/>
</dbReference>
<comment type="caution">
    <text evidence="1">The sequence shown here is derived from an EMBL/GenBank/DDBJ whole genome shotgun (WGS) entry which is preliminary data.</text>
</comment>
<sequence length="161" mass="17252">MHVSLSVPEAVALATAAEPLPPFLRSVDTDDDAVRVTVDLGRMPELPGALRMVASLLGAVEVVARYTGYDDGVATFAVTSRARALPVHTLLNVLTDTVTAQLRRRGLGELVEVRRGDPPVVAVRIQDAVRQRADGVVVQGFEVRDGLVRVDVAVGQVRLRP</sequence>
<reference evidence="1 2" key="1">
    <citation type="submission" date="2014-01" db="EMBL/GenBank/DDBJ databases">
        <title>Actinotalea ferrariae CF5-4.</title>
        <authorList>
            <person name="Chen F."/>
            <person name="Li Y."/>
            <person name="Wang G."/>
        </authorList>
    </citation>
    <scope>NUCLEOTIDE SEQUENCE [LARGE SCALE GENOMIC DNA]</scope>
    <source>
        <strain evidence="1 2">CF5-4</strain>
    </source>
</reference>
<proteinExistence type="predicted"/>
<keyword evidence="2" id="KW-1185">Reference proteome</keyword>
<name>A0A021VMY0_9CELL</name>
<dbReference type="Proteomes" id="UP000019753">
    <property type="component" value="Unassembled WGS sequence"/>
</dbReference>
<dbReference type="OrthoDB" id="4824764at2"/>
<accession>A0A021VMY0</accession>
<organism evidence="1 2">
    <name type="scientific">Actinotalea ferrariae CF5-4</name>
    <dbReference type="NCBI Taxonomy" id="948458"/>
    <lineage>
        <taxon>Bacteria</taxon>
        <taxon>Bacillati</taxon>
        <taxon>Actinomycetota</taxon>
        <taxon>Actinomycetes</taxon>
        <taxon>Micrococcales</taxon>
        <taxon>Cellulomonadaceae</taxon>
        <taxon>Actinotalea</taxon>
    </lineage>
</organism>
<dbReference type="AlphaFoldDB" id="A0A021VMY0"/>
<dbReference type="RefSeq" id="WP_034227803.1">
    <property type="nucleotide sequence ID" value="NZ_AXCW01000223.1"/>
</dbReference>
<gene>
    <name evidence="1" type="ORF">N866_07820</name>
</gene>